<dbReference type="InterPro" id="IPR001466">
    <property type="entry name" value="Beta-lactam-related"/>
</dbReference>
<accession>A0A9D2PWD2</accession>
<dbReference type="Proteomes" id="UP000823863">
    <property type="component" value="Unassembled WGS sequence"/>
</dbReference>
<reference evidence="2" key="1">
    <citation type="journal article" date="2021" name="PeerJ">
        <title>Extensive microbial diversity within the chicken gut microbiome revealed by metagenomics and culture.</title>
        <authorList>
            <person name="Gilroy R."/>
            <person name="Ravi A."/>
            <person name="Getino M."/>
            <person name="Pursley I."/>
            <person name="Horton D.L."/>
            <person name="Alikhan N.F."/>
            <person name="Baker D."/>
            <person name="Gharbi K."/>
            <person name="Hall N."/>
            <person name="Watson M."/>
            <person name="Adriaenssens E.M."/>
            <person name="Foster-Nyarko E."/>
            <person name="Jarju S."/>
            <person name="Secka A."/>
            <person name="Antonio M."/>
            <person name="Oren A."/>
            <person name="Chaudhuri R.R."/>
            <person name="La Ragione R."/>
            <person name="Hildebrand F."/>
            <person name="Pallen M.J."/>
        </authorList>
    </citation>
    <scope>NUCLEOTIDE SEQUENCE</scope>
    <source>
        <strain evidence="2">CHK198-12963</strain>
    </source>
</reference>
<evidence type="ECO:0000259" key="1">
    <source>
        <dbReference type="Pfam" id="PF00144"/>
    </source>
</evidence>
<proteinExistence type="predicted"/>
<dbReference type="InterPro" id="IPR012338">
    <property type="entry name" value="Beta-lactam/transpept-like"/>
</dbReference>
<dbReference type="PANTHER" id="PTHR43283:SF7">
    <property type="entry name" value="BETA-LACTAMASE-RELATED DOMAIN-CONTAINING PROTEIN"/>
    <property type="match status" value="1"/>
</dbReference>
<protein>
    <submittedName>
        <fullName evidence="2">Beta-lactamase family protein</fullName>
    </submittedName>
</protein>
<sequence>MKINIVPFAEVICQKKLGVHHVLVHHKGQLSAAFHFQPTDRRAEIHSATKSVVSLAAGMAIDEGLFTLDTRPTDILSKYVPDTIDPAWHQVTVKHLLTMSSGHDRKLMDGYSLTPGATNRDDLENKDWVNYTFSQDLDLEPGQKFVYNNSCPHLISRMIIELTGENLIDWLRPRLFDPLEIHNPQWGTDPLGYTCGPGGLHLSTEEFSRISLLYLQQGQWNGKQLISKEYMSQAVSRQIENAAPGKICTDDSTAGYGYLIWRCRRDNAYYLFGWAGQLGIILPDYEAAVTLTSYEFQTQSLLDTVWDTIVPQLC</sequence>
<dbReference type="AlphaFoldDB" id="A0A9D2PWD2"/>
<gene>
    <name evidence="2" type="ORF">H9931_07150</name>
</gene>
<organism evidence="2 3">
    <name type="scientific">Candidatus Enterocloster excrementigallinarum</name>
    <dbReference type="NCBI Taxonomy" id="2838558"/>
    <lineage>
        <taxon>Bacteria</taxon>
        <taxon>Bacillati</taxon>
        <taxon>Bacillota</taxon>
        <taxon>Clostridia</taxon>
        <taxon>Lachnospirales</taxon>
        <taxon>Lachnospiraceae</taxon>
        <taxon>Enterocloster</taxon>
    </lineage>
</organism>
<evidence type="ECO:0000313" key="2">
    <source>
        <dbReference type="EMBL" id="HJC66480.1"/>
    </source>
</evidence>
<dbReference type="EMBL" id="DWWB01000037">
    <property type="protein sequence ID" value="HJC66480.1"/>
    <property type="molecule type" value="Genomic_DNA"/>
</dbReference>
<name>A0A9D2PWD2_9FIRM</name>
<dbReference type="Pfam" id="PF00144">
    <property type="entry name" value="Beta-lactamase"/>
    <property type="match status" value="1"/>
</dbReference>
<comment type="caution">
    <text evidence="2">The sequence shown here is derived from an EMBL/GenBank/DDBJ whole genome shotgun (WGS) entry which is preliminary data.</text>
</comment>
<feature type="domain" description="Beta-lactamase-related" evidence="1">
    <location>
        <begin position="39"/>
        <end position="295"/>
    </location>
</feature>
<dbReference type="PANTHER" id="PTHR43283">
    <property type="entry name" value="BETA-LACTAMASE-RELATED"/>
    <property type="match status" value="1"/>
</dbReference>
<evidence type="ECO:0000313" key="3">
    <source>
        <dbReference type="Proteomes" id="UP000823863"/>
    </source>
</evidence>
<dbReference type="InterPro" id="IPR050789">
    <property type="entry name" value="Diverse_Enzym_Activities"/>
</dbReference>
<dbReference type="Gene3D" id="3.40.710.10">
    <property type="entry name" value="DD-peptidase/beta-lactamase superfamily"/>
    <property type="match status" value="1"/>
</dbReference>
<dbReference type="SUPFAM" id="SSF56601">
    <property type="entry name" value="beta-lactamase/transpeptidase-like"/>
    <property type="match status" value="1"/>
</dbReference>
<reference evidence="2" key="2">
    <citation type="submission" date="2021-04" db="EMBL/GenBank/DDBJ databases">
        <authorList>
            <person name="Gilroy R."/>
        </authorList>
    </citation>
    <scope>NUCLEOTIDE SEQUENCE</scope>
    <source>
        <strain evidence="2">CHK198-12963</strain>
    </source>
</reference>